<evidence type="ECO:0000313" key="2">
    <source>
        <dbReference type="EMBL" id="RZD14684.1"/>
    </source>
</evidence>
<name>A0A519BBT5_9DELT</name>
<reference evidence="2 3" key="1">
    <citation type="submission" date="2019-01" db="EMBL/GenBank/DDBJ databases">
        <title>Insights into ecological role of a new deltaproteobacterial order Candidatus Sinidesulfobacterales (Sva0485) by metagenomics and metatranscriptomics.</title>
        <authorList>
            <person name="Tan S."/>
            <person name="Liu J."/>
            <person name="Fang Y."/>
            <person name="Hedlund B.P."/>
            <person name="Lian Z.H."/>
            <person name="Huang L.Y."/>
            <person name="Li J.T."/>
            <person name="Huang L.N."/>
            <person name="Li W.J."/>
            <person name="Jiang H.C."/>
            <person name="Dong H.L."/>
            <person name="Shu W.S."/>
        </authorList>
    </citation>
    <scope>NUCLEOTIDE SEQUENCE [LARGE SCALE GENOMIC DNA]</scope>
    <source>
        <strain evidence="2">AP3</strain>
    </source>
</reference>
<gene>
    <name evidence="2" type="ORF">EVJ47_05840</name>
</gene>
<keyword evidence="1" id="KW-0732">Signal</keyword>
<evidence type="ECO:0000256" key="1">
    <source>
        <dbReference type="SAM" id="SignalP"/>
    </source>
</evidence>
<feature type="chain" id="PRO_5021823990" evidence="1">
    <location>
        <begin position="25"/>
        <end position="157"/>
    </location>
</feature>
<sequence length="157" mass="18015">MRKILISLSVCSFIFLAMFQTSHAAGTFGYTVSNLSSVPTKFINRRLADNVPTWFTVKYPYKKYGIHVMANDFFYKKAGIYVYYSSAGLYRNIGKNNITSYYLINSYIGFRRYNPDSFERESSLLNSVKEAVSGLMNQIKRKGYPVFSIDSPAPLQR</sequence>
<accession>A0A519BBT5</accession>
<feature type="signal peptide" evidence="1">
    <location>
        <begin position="1"/>
        <end position="24"/>
    </location>
</feature>
<evidence type="ECO:0000313" key="3">
    <source>
        <dbReference type="Proteomes" id="UP000320813"/>
    </source>
</evidence>
<dbReference type="AlphaFoldDB" id="A0A519BBT5"/>
<organism evidence="2 3">
    <name type="scientific">Candidatus Acidulodesulfobacterium ferriphilum</name>
    <dbReference type="NCBI Taxonomy" id="2597223"/>
    <lineage>
        <taxon>Bacteria</taxon>
        <taxon>Deltaproteobacteria</taxon>
        <taxon>Candidatus Acidulodesulfobacterales</taxon>
        <taxon>Candidatus Acidulodesulfobacterium</taxon>
    </lineage>
</organism>
<dbReference type="EMBL" id="SGBD01000002">
    <property type="protein sequence ID" value="RZD14684.1"/>
    <property type="molecule type" value="Genomic_DNA"/>
</dbReference>
<protein>
    <submittedName>
        <fullName evidence="2">Uncharacterized protein</fullName>
    </submittedName>
</protein>
<comment type="caution">
    <text evidence="2">The sequence shown here is derived from an EMBL/GenBank/DDBJ whole genome shotgun (WGS) entry which is preliminary data.</text>
</comment>
<dbReference type="Proteomes" id="UP000320813">
    <property type="component" value="Unassembled WGS sequence"/>
</dbReference>
<proteinExistence type="predicted"/>